<dbReference type="InterPro" id="IPR036259">
    <property type="entry name" value="MFS_trans_sf"/>
</dbReference>
<evidence type="ECO:0000256" key="8">
    <source>
        <dbReference type="SAM" id="Phobius"/>
    </source>
</evidence>
<feature type="transmembrane region" description="Helical" evidence="8">
    <location>
        <begin position="82"/>
        <end position="99"/>
    </location>
</feature>
<evidence type="ECO:0000313" key="10">
    <source>
        <dbReference type="EMBL" id="ASK79728.1"/>
    </source>
</evidence>
<keyword evidence="2" id="KW-0813">Transport</keyword>
<proteinExistence type="predicted"/>
<feature type="transmembrane region" description="Helical" evidence="8">
    <location>
        <begin position="265"/>
        <end position="285"/>
    </location>
</feature>
<organism evidence="10 11">
    <name type="scientific">Paraphotobacterium marinum</name>
    <dbReference type="NCBI Taxonomy" id="1755811"/>
    <lineage>
        <taxon>Bacteria</taxon>
        <taxon>Pseudomonadati</taxon>
        <taxon>Pseudomonadota</taxon>
        <taxon>Gammaproteobacteria</taxon>
        <taxon>Vibrionales</taxon>
        <taxon>Vibrionaceae</taxon>
        <taxon>Paraphotobacterium</taxon>
    </lineage>
</organism>
<evidence type="ECO:0000256" key="1">
    <source>
        <dbReference type="ARBA" id="ARBA00004651"/>
    </source>
</evidence>
<feature type="transmembrane region" description="Helical" evidence="8">
    <location>
        <begin position="145"/>
        <end position="168"/>
    </location>
</feature>
<dbReference type="Proteomes" id="UP000242175">
    <property type="component" value="Chromosome small"/>
</dbReference>
<evidence type="ECO:0000256" key="7">
    <source>
        <dbReference type="ARBA" id="ARBA00023136"/>
    </source>
</evidence>
<evidence type="ECO:0000259" key="9">
    <source>
        <dbReference type="PROSITE" id="PS50850"/>
    </source>
</evidence>
<keyword evidence="4 8" id="KW-0812">Transmembrane</keyword>
<keyword evidence="6 8" id="KW-1133">Transmembrane helix</keyword>
<dbReference type="InterPro" id="IPR020846">
    <property type="entry name" value="MFS_dom"/>
</dbReference>
<keyword evidence="5" id="KW-0769">Symport</keyword>
<reference evidence="10 11" key="1">
    <citation type="journal article" date="2016" name="Int. J. Syst. Evol. Microbiol.">
        <title>Paraphotobacterium marinum gen. nov., sp. nov., a member of the family Vibrionaceae, isolated from surface seawater.</title>
        <authorList>
            <person name="Huang Z."/>
            <person name="Dong C."/>
            <person name="Shao Z."/>
        </authorList>
    </citation>
    <scope>NUCLEOTIDE SEQUENCE [LARGE SCALE GENOMIC DNA]</scope>
    <source>
        <strain evidence="10 11">NSCS20N07D</strain>
    </source>
</reference>
<dbReference type="KEGG" id="pmai:CF386_11840"/>
<dbReference type="AlphaFoldDB" id="A0A220VH39"/>
<comment type="subcellular location">
    <subcellularLocation>
        <location evidence="1">Cell membrane</location>
        <topology evidence="1">Multi-pass membrane protein</topology>
    </subcellularLocation>
</comment>
<feature type="transmembrane region" description="Helical" evidence="8">
    <location>
        <begin position="292"/>
        <end position="313"/>
    </location>
</feature>
<evidence type="ECO:0000256" key="2">
    <source>
        <dbReference type="ARBA" id="ARBA00022448"/>
    </source>
</evidence>
<name>A0A220VH39_9GAMM</name>
<keyword evidence="7 8" id="KW-0472">Membrane</keyword>
<evidence type="ECO:0000256" key="5">
    <source>
        <dbReference type="ARBA" id="ARBA00022847"/>
    </source>
</evidence>
<dbReference type="Gene3D" id="1.20.1250.20">
    <property type="entry name" value="MFS general substrate transporter like domains"/>
    <property type="match status" value="2"/>
</dbReference>
<feature type="transmembrane region" description="Helical" evidence="8">
    <location>
        <begin position="227"/>
        <end position="253"/>
    </location>
</feature>
<gene>
    <name evidence="10" type="ORF">CF386_11840</name>
</gene>
<feature type="domain" description="Major facilitator superfamily (MFS) profile" evidence="9">
    <location>
        <begin position="10"/>
        <end position="409"/>
    </location>
</feature>
<dbReference type="Pfam" id="PF07690">
    <property type="entry name" value="MFS_1"/>
    <property type="match status" value="1"/>
</dbReference>
<dbReference type="InterPro" id="IPR011701">
    <property type="entry name" value="MFS"/>
</dbReference>
<dbReference type="SUPFAM" id="SSF103473">
    <property type="entry name" value="MFS general substrate transporter"/>
    <property type="match status" value="1"/>
</dbReference>
<feature type="transmembrane region" description="Helical" evidence="8">
    <location>
        <begin position="105"/>
        <end position="124"/>
    </location>
</feature>
<evidence type="ECO:0000256" key="3">
    <source>
        <dbReference type="ARBA" id="ARBA00022475"/>
    </source>
</evidence>
<sequence>MEYKSHMSKKIAFLTSSIILFEWIELILYLYLGTIFSQYFLGNNAESLIYIYAIFAISYLGRPIGGLVFGYFSDKYGRKGPLLMSSLLVGVSTLSISLIPSFENISWYAPIFLLLARFIQSIAVSGEFNNASIYLLEHSQDKKTFASCLPATAASAGMLVALALSYLIGNSTNIYLWKYVYFILGLMSIIIFFLRKNLSESPEYLKSFSSTSTKSIWRTLLQYKKELFQLIFLGSFLSIFIYIYNGLFMSYIAPTLNYSANNSKLIMAFTQLCVTLLIPIIALYAEKRNYRVILKSTIPLIGLMSLCLFYGALLGNSNIVVIGLILYILGNASISATIFRYLAENLPTEVRCTGCSFTYSLAVAFLGSTAPLLGELMIQKHSLLGPAYYICTFTFIAYLCVNLKDRIKA</sequence>
<feature type="transmembrane region" description="Helical" evidence="8">
    <location>
        <begin position="174"/>
        <end position="194"/>
    </location>
</feature>
<keyword evidence="11" id="KW-1185">Reference proteome</keyword>
<feature type="transmembrane region" description="Helical" evidence="8">
    <location>
        <begin position="319"/>
        <end position="343"/>
    </location>
</feature>
<dbReference type="InterPro" id="IPR051084">
    <property type="entry name" value="H+-coupled_symporters"/>
</dbReference>
<evidence type="ECO:0000256" key="4">
    <source>
        <dbReference type="ARBA" id="ARBA00022692"/>
    </source>
</evidence>
<accession>A0A220VH39</accession>
<evidence type="ECO:0000313" key="11">
    <source>
        <dbReference type="Proteomes" id="UP000242175"/>
    </source>
</evidence>
<feature type="transmembrane region" description="Helical" evidence="8">
    <location>
        <begin position="355"/>
        <end position="374"/>
    </location>
</feature>
<protein>
    <recommendedName>
        <fullName evidence="9">Major facilitator superfamily (MFS) profile domain-containing protein</fullName>
    </recommendedName>
</protein>
<keyword evidence="3" id="KW-1003">Cell membrane</keyword>
<feature type="transmembrane region" description="Helical" evidence="8">
    <location>
        <begin position="386"/>
        <end position="403"/>
    </location>
</feature>
<dbReference type="GO" id="GO:0015293">
    <property type="term" value="F:symporter activity"/>
    <property type="evidence" value="ECO:0007669"/>
    <property type="project" value="UniProtKB-KW"/>
</dbReference>
<dbReference type="PANTHER" id="PTHR43528:SF7">
    <property type="entry name" value="MFS TRANSPORTER"/>
    <property type="match status" value="1"/>
</dbReference>
<dbReference type="GO" id="GO:0005886">
    <property type="term" value="C:plasma membrane"/>
    <property type="evidence" value="ECO:0007669"/>
    <property type="project" value="UniProtKB-SubCell"/>
</dbReference>
<dbReference type="PANTHER" id="PTHR43528">
    <property type="entry name" value="ALPHA-KETOGLUTARATE PERMEASE"/>
    <property type="match status" value="1"/>
</dbReference>
<evidence type="ECO:0000256" key="6">
    <source>
        <dbReference type="ARBA" id="ARBA00022989"/>
    </source>
</evidence>
<feature type="transmembrane region" description="Helical" evidence="8">
    <location>
        <begin position="48"/>
        <end position="70"/>
    </location>
</feature>
<feature type="transmembrane region" description="Helical" evidence="8">
    <location>
        <begin position="12"/>
        <end position="36"/>
    </location>
</feature>
<dbReference type="PROSITE" id="PS50850">
    <property type="entry name" value="MFS"/>
    <property type="match status" value="1"/>
</dbReference>
<dbReference type="EMBL" id="CP022356">
    <property type="protein sequence ID" value="ASK79728.1"/>
    <property type="molecule type" value="Genomic_DNA"/>
</dbReference>